<accession>A0A7H8R3G0</accession>
<dbReference type="GO" id="GO:0000272">
    <property type="term" value="P:polysaccharide catabolic process"/>
    <property type="evidence" value="ECO:0007669"/>
    <property type="project" value="TreeGrafter"/>
</dbReference>
<dbReference type="RefSeq" id="XP_035346842.1">
    <property type="nucleotide sequence ID" value="XM_035490949.1"/>
</dbReference>
<evidence type="ECO:0000256" key="1">
    <source>
        <dbReference type="ARBA" id="ARBA00022801"/>
    </source>
</evidence>
<dbReference type="InterPro" id="IPR012341">
    <property type="entry name" value="6hp_glycosidase-like_sf"/>
</dbReference>
<proteinExistence type="inferred from homology"/>
<comment type="similarity">
    <text evidence="2">Belongs to the glycosyl hydrolase 88 family.</text>
</comment>
<dbReference type="SUPFAM" id="SSF48208">
    <property type="entry name" value="Six-hairpin glycosidases"/>
    <property type="match status" value="1"/>
</dbReference>
<organism evidence="4 5">
    <name type="scientific">Talaromyces rugulosus</name>
    <name type="common">Penicillium rugulosum</name>
    <dbReference type="NCBI Taxonomy" id="121627"/>
    <lineage>
        <taxon>Eukaryota</taxon>
        <taxon>Fungi</taxon>
        <taxon>Dikarya</taxon>
        <taxon>Ascomycota</taxon>
        <taxon>Pezizomycotina</taxon>
        <taxon>Eurotiomycetes</taxon>
        <taxon>Eurotiomycetidae</taxon>
        <taxon>Eurotiales</taxon>
        <taxon>Trichocomaceae</taxon>
        <taxon>Talaromyces</taxon>
        <taxon>Talaromyces sect. Islandici</taxon>
    </lineage>
</organism>
<evidence type="ECO:0008006" key="6">
    <source>
        <dbReference type="Google" id="ProtNLM"/>
    </source>
</evidence>
<dbReference type="Gene3D" id="1.50.10.10">
    <property type="match status" value="1"/>
</dbReference>
<dbReference type="PANTHER" id="PTHR36845">
    <property type="entry name" value="HYDROLASE, PUTATIVE (AFU_ORTHOLOGUE AFUA_7G05090)-RELATED"/>
    <property type="match status" value="1"/>
</dbReference>
<evidence type="ECO:0000313" key="5">
    <source>
        <dbReference type="Proteomes" id="UP000509510"/>
    </source>
</evidence>
<feature type="region of interest" description="Disordered" evidence="3">
    <location>
        <begin position="22"/>
        <end position="44"/>
    </location>
</feature>
<evidence type="ECO:0000256" key="2">
    <source>
        <dbReference type="ARBA" id="ARBA00038358"/>
    </source>
</evidence>
<feature type="compositionally biased region" description="Low complexity" evidence="3">
    <location>
        <begin position="25"/>
        <end position="40"/>
    </location>
</feature>
<dbReference type="Proteomes" id="UP000509510">
    <property type="component" value="Chromosome IV"/>
</dbReference>
<gene>
    <name evidence="4" type="ORF">TRUGW13939_07812</name>
</gene>
<dbReference type="KEGG" id="trg:TRUGW13939_07812"/>
<evidence type="ECO:0000313" key="4">
    <source>
        <dbReference type="EMBL" id="QKX60666.1"/>
    </source>
</evidence>
<dbReference type="PANTHER" id="PTHR36845:SF1">
    <property type="entry name" value="HYDROLASE, PUTATIVE (AFU_ORTHOLOGUE AFUA_7G05090)-RELATED"/>
    <property type="match status" value="1"/>
</dbReference>
<reference evidence="5" key="1">
    <citation type="submission" date="2020-06" db="EMBL/GenBank/DDBJ databases">
        <title>A chromosome-scale genome assembly of Talaromyces rugulosus W13939.</title>
        <authorList>
            <person name="Wang B."/>
            <person name="Guo L."/>
            <person name="Ye K."/>
            <person name="Wang L."/>
        </authorList>
    </citation>
    <scope>NUCLEOTIDE SEQUENCE [LARGE SCALE GENOMIC DNA]</scope>
    <source>
        <strain evidence="5">W13939</strain>
    </source>
</reference>
<dbReference type="InterPro" id="IPR052369">
    <property type="entry name" value="UG_Glycosaminoglycan_Hydrolase"/>
</dbReference>
<dbReference type="OrthoDB" id="2317065at2759"/>
<dbReference type="InterPro" id="IPR008928">
    <property type="entry name" value="6-hairpin_glycosidase_sf"/>
</dbReference>
<sequence length="476" mass="53899">METLYHSTSSYSDTGVFKDSVQGMSSTETSLESSPPSSTEVDGNFIPVEPMRRIDMELQELFSEFGAGKIWRTAGTKETIDRFPEHVLSSGPTAGKYTTREAKFWTCGFFPGSLYCLLERSSRFPKSFPIKDSSIDRQKLHDQLLALCRRWSEPLHDMAFRTNTHDIGFIIMPALRQDWELTGNKRSIQSILTAAESLASRFDERVGAIRSWDQSFSKRYSIVDKEENFLVIIDSMCNLDLLFYAGHHSGNQRYLDIATAHARKVAKAIIRTDSSSFHVCNFHPKTGDIQRQYTHQGYRDNSTWSRGQAWGILGFAQTYHWTKDPFFLSVATSLADHFLQRLHSARHHHPYVPLWDFDDTQKPYLRDTSAGMIAANGMLLLHQALVGGSSSSIYLDGAISISKDTVKLSLADDQTPFHLNENGMVDVVEPGFESILKNATANNNEHAIMRYSDHGLVYADYYFLELGNKLLRMGLV</sequence>
<keyword evidence="5" id="KW-1185">Reference proteome</keyword>
<dbReference type="AlphaFoldDB" id="A0A7H8R3G0"/>
<dbReference type="GO" id="GO:0052757">
    <property type="term" value="F:chondroitin hydrolase activity"/>
    <property type="evidence" value="ECO:0007669"/>
    <property type="project" value="TreeGrafter"/>
</dbReference>
<dbReference type="GeneID" id="55995302"/>
<keyword evidence="1" id="KW-0378">Hydrolase</keyword>
<evidence type="ECO:0000256" key="3">
    <source>
        <dbReference type="SAM" id="MobiDB-lite"/>
    </source>
</evidence>
<protein>
    <recommendedName>
        <fullName evidence="6">Glucuronyl hydrolase</fullName>
    </recommendedName>
</protein>
<name>A0A7H8R3G0_TALRU</name>
<dbReference type="EMBL" id="CP055901">
    <property type="protein sequence ID" value="QKX60666.1"/>
    <property type="molecule type" value="Genomic_DNA"/>
</dbReference>